<dbReference type="RefSeq" id="WP_006300408.1">
    <property type="nucleotide sequence ID" value="NZ_CM001022.1"/>
</dbReference>
<dbReference type="SUPFAM" id="SSF52540">
    <property type="entry name" value="P-loop containing nucleoside triphosphate hydrolases"/>
    <property type="match status" value="1"/>
</dbReference>
<keyword evidence="2" id="KW-0547">Nucleotide-binding</keyword>
<protein>
    <submittedName>
        <fullName evidence="5">Cell division ATP-binding protein FtsE</fullName>
    </submittedName>
</protein>
<dbReference type="GO" id="GO:0022857">
    <property type="term" value="F:transmembrane transporter activity"/>
    <property type="evidence" value="ECO:0007669"/>
    <property type="project" value="TreeGrafter"/>
</dbReference>
<evidence type="ECO:0000259" key="4">
    <source>
        <dbReference type="PROSITE" id="PS50893"/>
    </source>
</evidence>
<feature type="domain" description="ABC transporter" evidence="4">
    <location>
        <begin position="3"/>
        <end position="231"/>
    </location>
</feature>
<dbReference type="EMBL" id="CM001022">
    <property type="protein sequence ID" value="EFQ23240.1"/>
    <property type="molecule type" value="Genomic_DNA"/>
</dbReference>
<dbReference type="PaxDb" id="584708-Apau_0812"/>
<dbReference type="PANTHER" id="PTHR24220">
    <property type="entry name" value="IMPORT ATP-BINDING PROTEIN"/>
    <property type="match status" value="1"/>
</dbReference>
<dbReference type="GO" id="GO:0005886">
    <property type="term" value="C:plasma membrane"/>
    <property type="evidence" value="ECO:0007669"/>
    <property type="project" value="UniProtKB-ARBA"/>
</dbReference>
<dbReference type="OrthoDB" id="9802264at2"/>
<dbReference type="GO" id="GO:0051301">
    <property type="term" value="P:cell division"/>
    <property type="evidence" value="ECO:0007669"/>
    <property type="project" value="UniProtKB-KW"/>
</dbReference>
<dbReference type="FunFam" id="3.40.50.300:FF:000056">
    <property type="entry name" value="Cell division ATP-binding protein FtsE"/>
    <property type="match status" value="1"/>
</dbReference>
<dbReference type="STRING" id="584708.Apau_0812"/>
<dbReference type="InterPro" id="IPR015854">
    <property type="entry name" value="ABC_transpr_LolD-like"/>
</dbReference>
<accession>E3CVN9</accession>
<dbReference type="InterPro" id="IPR017871">
    <property type="entry name" value="ABC_transporter-like_CS"/>
</dbReference>
<dbReference type="InterPro" id="IPR003439">
    <property type="entry name" value="ABC_transporter-like_ATP-bd"/>
</dbReference>
<dbReference type="InterPro" id="IPR003593">
    <property type="entry name" value="AAA+_ATPase"/>
</dbReference>
<gene>
    <name evidence="5" type="ORF">Apau_0812</name>
</gene>
<reference evidence="5 6" key="1">
    <citation type="journal article" date="2010" name="Stand. Genomic Sci.">
        <title>Non-contiguous finished genome sequence of Aminomonas paucivorans type strain (GLU-3).</title>
        <authorList>
            <person name="Pitluck S."/>
            <person name="Yasawong M."/>
            <person name="Held B."/>
            <person name="Lapidus A."/>
            <person name="Nolan M."/>
            <person name="Copeland A."/>
            <person name="Lucas S."/>
            <person name="Del Rio T.G."/>
            <person name="Tice H."/>
            <person name="Cheng J.F."/>
            <person name="Chertkov O."/>
            <person name="Goodwin L."/>
            <person name="Tapia R."/>
            <person name="Han C."/>
            <person name="Liolios K."/>
            <person name="Ivanova N."/>
            <person name="Mavromatis K."/>
            <person name="Ovchinnikova G."/>
            <person name="Pati A."/>
            <person name="Chen A."/>
            <person name="Palaniappan K."/>
            <person name="Land M."/>
            <person name="Hauser L."/>
            <person name="Chang Y.J."/>
            <person name="Jeffries C.D."/>
            <person name="Pukall R."/>
            <person name="Spring S."/>
            <person name="Rohde M."/>
            <person name="Sikorski J."/>
            <person name="Goker M."/>
            <person name="Woyke T."/>
            <person name="Bristow J."/>
            <person name="Eisen J.A."/>
            <person name="Markowitz V."/>
            <person name="Hugenholtz P."/>
            <person name="Kyrpides N.C."/>
            <person name="Klenk H.P."/>
        </authorList>
    </citation>
    <scope>NUCLEOTIDE SEQUENCE [LARGE SCALE GENOMIC DNA]</scope>
    <source>
        <strain evidence="5 6">DSM 12260</strain>
    </source>
</reference>
<keyword evidence="6" id="KW-1185">Reference proteome</keyword>
<dbReference type="Pfam" id="PF00005">
    <property type="entry name" value="ABC_tran"/>
    <property type="match status" value="1"/>
</dbReference>
<dbReference type="SMART" id="SM00382">
    <property type="entry name" value="AAA"/>
    <property type="match status" value="1"/>
</dbReference>
<dbReference type="HOGENOM" id="CLU_000604_1_22_0"/>
<name>E3CVN9_9BACT</name>
<dbReference type="PROSITE" id="PS50893">
    <property type="entry name" value="ABC_TRANSPORTER_2"/>
    <property type="match status" value="1"/>
</dbReference>
<dbReference type="PROSITE" id="PS00211">
    <property type="entry name" value="ABC_TRANSPORTER_1"/>
    <property type="match status" value="1"/>
</dbReference>
<keyword evidence="3 5" id="KW-0067">ATP-binding</keyword>
<keyword evidence="5" id="KW-0131">Cell cycle</keyword>
<dbReference type="InterPro" id="IPR027417">
    <property type="entry name" value="P-loop_NTPase"/>
</dbReference>
<evidence type="ECO:0000313" key="6">
    <source>
        <dbReference type="Proteomes" id="UP000005096"/>
    </source>
</evidence>
<dbReference type="Gene3D" id="3.40.50.300">
    <property type="entry name" value="P-loop containing nucleotide triphosphate hydrolases"/>
    <property type="match status" value="1"/>
</dbReference>
<evidence type="ECO:0000256" key="3">
    <source>
        <dbReference type="ARBA" id="ARBA00022840"/>
    </source>
</evidence>
<comment type="similarity">
    <text evidence="1">Belongs to the ABC transporter superfamily.</text>
</comment>
<keyword evidence="5" id="KW-0132">Cell division</keyword>
<proteinExistence type="inferred from homology"/>
<organism evidence="5 6">
    <name type="scientific">Aminomonas paucivorans DSM 12260</name>
    <dbReference type="NCBI Taxonomy" id="584708"/>
    <lineage>
        <taxon>Bacteria</taxon>
        <taxon>Thermotogati</taxon>
        <taxon>Synergistota</taxon>
        <taxon>Synergistia</taxon>
        <taxon>Synergistales</taxon>
        <taxon>Synergistaceae</taxon>
        <taxon>Aminomonas</taxon>
    </lineage>
</organism>
<dbReference type="AlphaFoldDB" id="E3CVN9"/>
<dbReference type="GO" id="GO:0005524">
    <property type="term" value="F:ATP binding"/>
    <property type="evidence" value="ECO:0007669"/>
    <property type="project" value="UniProtKB-KW"/>
</dbReference>
<dbReference type="PANTHER" id="PTHR24220:SF470">
    <property type="entry name" value="CELL DIVISION ATP-BINDING PROTEIN FTSE"/>
    <property type="match status" value="1"/>
</dbReference>
<sequence length="231" mass="26065">MDIRLSGVTKIFHPDITALEDVYLEIPKGEFVYLVGPTGSGKTTLMRTITREVVPSRGQITVGAFSLRKISRMDLSLFRRDVGVVFQDFCLLPHLNVFENVAFVLEVLGMPAREVKERTGEVLDRVNLWRRRFLYPPQLSGGEQQRVAIARAIVNSPSILLADEPTGNLDLHTAEEIMQLILSINALGATVLMATHNQYLVDAYRQRVVELKMGRVVRDETRGRYEIDGEL</sequence>
<dbReference type="GO" id="GO:0016887">
    <property type="term" value="F:ATP hydrolysis activity"/>
    <property type="evidence" value="ECO:0007669"/>
    <property type="project" value="InterPro"/>
</dbReference>
<evidence type="ECO:0000256" key="2">
    <source>
        <dbReference type="ARBA" id="ARBA00022741"/>
    </source>
</evidence>
<evidence type="ECO:0000313" key="5">
    <source>
        <dbReference type="EMBL" id="EFQ23240.1"/>
    </source>
</evidence>
<evidence type="ECO:0000256" key="1">
    <source>
        <dbReference type="ARBA" id="ARBA00005417"/>
    </source>
</evidence>
<dbReference type="Proteomes" id="UP000005096">
    <property type="component" value="Chromosome"/>
</dbReference>
<dbReference type="eggNOG" id="COG2884">
    <property type="taxonomic scope" value="Bacteria"/>
</dbReference>